<organism evidence="3 4">
    <name type="scientific">Methanosarcina horonobensis HB-1 = JCM 15518</name>
    <dbReference type="NCBI Taxonomy" id="1434110"/>
    <lineage>
        <taxon>Archaea</taxon>
        <taxon>Methanobacteriati</taxon>
        <taxon>Methanobacteriota</taxon>
        <taxon>Stenosarchaea group</taxon>
        <taxon>Methanomicrobia</taxon>
        <taxon>Methanosarcinales</taxon>
        <taxon>Methanosarcinaceae</taxon>
        <taxon>Methanosarcina</taxon>
    </lineage>
</organism>
<feature type="domain" description="Ferrous iron transporter FeoA-like" evidence="2">
    <location>
        <begin position="7"/>
        <end position="79"/>
    </location>
</feature>
<dbReference type="InterPro" id="IPR052713">
    <property type="entry name" value="FeoA"/>
</dbReference>
<dbReference type="HOGENOM" id="CLU_150646_12_4_2"/>
<reference evidence="3 4" key="1">
    <citation type="submission" date="2014-07" db="EMBL/GenBank/DDBJ databases">
        <title>Methanogenic archaea and the global carbon cycle.</title>
        <authorList>
            <person name="Henriksen J.R."/>
            <person name="Luke J."/>
            <person name="Reinhart S."/>
            <person name="Benedict M.N."/>
            <person name="Youngblut N.D."/>
            <person name="Metcalf M.E."/>
            <person name="Whitaker R.J."/>
            <person name="Metcalf W.W."/>
        </authorList>
    </citation>
    <scope>NUCLEOTIDE SEQUENCE [LARGE SCALE GENOMIC DNA]</scope>
    <source>
        <strain evidence="3 4">HB-1</strain>
    </source>
</reference>
<dbReference type="KEGG" id="mhor:MSHOH_2734"/>
<keyword evidence="1" id="KW-0408">Iron</keyword>
<dbReference type="SMART" id="SM00899">
    <property type="entry name" value="FeoA"/>
    <property type="match status" value="1"/>
</dbReference>
<protein>
    <submittedName>
        <fullName evidence="3">Ferrous iron transport protein A</fullName>
    </submittedName>
</protein>
<dbReference type="Proteomes" id="UP000033101">
    <property type="component" value="Chromosome"/>
</dbReference>
<evidence type="ECO:0000259" key="2">
    <source>
        <dbReference type="SMART" id="SM00899"/>
    </source>
</evidence>
<dbReference type="InterPro" id="IPR007167">
    <property type="entry name" value="Fe-transptr_FeoA-like"/>
</dbReference>
<dbReference type="SUPFAM" id="SSF50037">
    <property type="entry name" value="C-terminal domain of transcriptional repressors"/>
    <property type="match status" value="1"/>
</dbReference>
<dbReference type="InterPro" id="IPR038157">
    <property type="entry name" value="FeoA_core_dom"/>
</dbReference>
<dbReference type="GeneID" id="24832045"/>
<dbReference type="AlphaFoldDB" id="A0A0E3SG15"/>
<proteinExistence type="predicted"/>
<dbReference type="GO" id="GO:0046914">
    <property type="term" value="F:transition metal ion binding"/>
    <property type="evidence" value="ECO:0007669"/>
    <property type="project" value="InterPro"/>
</dbReference>
<dbReference type="InterPro" id="IPR008988">
    <property type="entry name" value="Transcriptional_repressor_C"/>
</dbReference>
<dbReference type="RefSeq" id="WP_048140726.1">
    <property type="nucleotide sequence ID" value="NZ_CP009516.1"/>
</dbReference>
<dbReference type="EMBL" id="CP009516">
    <property type="protein sequence ID" value="AKB79217.1"/>
    <property type="molecule type" value="Genomic_DNA"/>
</dbReference>
<dbReference type="Gene3D" id="2.30.30.90">
    <property type="match status" value="1"/>
</dbReference>
<sequence length="82" mass="9137">MTEFVDKTLNMLEIGQKARVIQVKGQGSSRKRLLDMGMVPGTVLSVTKKAPLGDPVDFKLKGYNLSLRKQEAKMVIVEVMED</sequence>
<dbReference type="PATRIC" id="fig|1434110.4.peg.3527"/>
<gene>
    <name evidence="3" type="ORF">MSHOH_2734</name>
</gene>
<dbReference type="PANTHER" id="PTHR42954:SF2">
    <property type="entry name" value="FE(2+) TRANSPORT PROTEIN A"/>
    <property type="match status" value="1"/>
</dbReference>
<dbReference type="PANTHER" id="PTHR42954">
    <property type="entry name" value="FE(2+) TRANSPORT PROTEIN A"/>
    <property type="match status" value="1"/>
</dbReference>
<evidence type="ECO:0000313" key="4">
    <source>
        <dbReference type="Proteomes" id="UP000033101"/>
    </source>
</evidence>
<dbReference type="OrthoDB" id="87327at2157"/>
<accession>A0A0E3SG15</accession>
<dbReference type="STRING" id="1434110.MSHOH_2734"/>
<name>A0A0E3SG15_9EURY</name>
<dbReference type="Pfam" id="PF04023">
    <property type="entry name" value="FeoA"/>
    <property type="match status" value="1"/>
</dbReference>
<keyword evidence="4" id="KW-1185">Reference proteome</keyword>
<evidence type="ECO:0000313" key="3">
    <source>
        <dbReference type="EMBL" id="AKB79217.1"/>
    </source>
</evidence>
<evidence type="ECO:0000256" key="1">
    <source>
        <dbReference type="ARBA" id="ARBA00023004"/>
    </source>
</evidence>